<dbReference type="Proteomes" id="UP001202328">
    <property type="component" value="Unassembled WGS sequence"/>
</dbReference>
<evidence type="ECO:0000313" key="4">
    <source>
        <dbReference type="EMBL" id="KAI3872222.1"/>
    </source>
</evidence>
<dbReference type="EMBL" id="JAJJMB010012966">
    <property type="protein sequence ID" value="KAI3872222.1"/>
    <property type="molecule type" value="Genomic_DNA"/>
</dbReference>
<dbReference type="InterPro" id="IPR036850">
    <property type="entry name" value="NDK-like_dom_sf"/>
</dbReference>
<name>A0AAD4S9Z1_9MAGN</name>
<keyword evidence="5" id="KW-1185">Reference proteome</keyword>
<comment type="catalytic activity">
    <reaction evidence="1">
        <text>a 2'-deoxyribonucleoside 5'-diphosphate + ATP = a 2'-deoxyribonucleoside 5'-triphosphate + ADP</text>
        <dbReference type="Rhea" id="RHEA:44640"/>
        <dbReference type="ChEBI" id="CHEBI:30616"/>
        <dbReference type="ChEBI" id="CHEBI:61560"/>
        <dbReference type="ChEBI" id="CHEBI:73316"/>
        <dbReference type="ChEBI" id="CHEBI:456216"/>
        <dbReference type="EC" id="2.7.4.6"/>
    </reaction>
</comment>
<proteinExistence type="predicted"/>
<gene>
    <name evidence="4" type="ORF">MKW98_011714</name>
</gene>
<feature type="domain" description="Nucleoside diphosphate kinase-like" evidence="3">
    <location>
        <begin position="27"/>
        <end position="117"/>
    </location>
</feature>
<sequence>MISCVRFSSYGGQEKTEGIMIDQKLRKTFALAYPSYFIYRGIGNFVTELEKLGLKITEMRCMNVSEDFARKHLVNIKRVSDENLPPEKWVRNISCNPCVAMIVEGDNSSVNEVTELISKQQLSSTK</sequence>
<dbReference type="SUPFAM" id="SSF54919">
    <property type="entry name" value="Nucleoside diphosphate kinase, NDK"/>
    <property type="match status" value="1"/>
</dbReference>
<evidence type="ECO:0000259" key="3">
    <source>
        <dbReference type="Pfam" id="PF00334"/>
    </source>
</evidence>
<organism evidence="4 5">
    <name type="scientific">Papaver atlanticum</name>
    <dbReference type="NCBI Taxonomy" id="357466"/>
    <lineage>
        <taxon>Eukaryota</taxon>
        <taxon>Viridiplantae</taxon>
        <taxon>Streptophyta</taxon>
        <taxon>Embryophyta</taxon>
        <taxon>Tracheophyta</taxon>
        <taxon>Spermatophyta</taxon>
        <taxon>Magnoliopsida</taxon>
        <taxon>Ranunculales</taxon>
        <taxon>Papaveraceae</taxon>
        <taxon>Papaveroideae</taxon>
        <taxon>Papaver</taxon>
    </lineage>
</organism>
<accession>A0AAD4S9Z1</accession>
<dbReference type="GO" id="GO:0004550">
    <property type="term" value="F:nucleoside diphosphate kinase activity"/>
    <property type="evidence" value="ECO:0007669"/>
    <property type="project" value="UniProtKB-EC"/>
</dbReference>
<protein>
    <recommendedName>
        <fullName evidence="3">Nucleoside diphosphate kinase-like domain-containing protein</fullName>
    </recommendedName>
</protein>
<reference evidence="4" key="1">
    <citation type="submission" date="2022-04" db="EMBL/GenBank/DDBJ databases">
        <title>A functionally conserved STORR gene fusion in Papaver species that diverged 16.8 million years ago.</title>
        <authorList>
            <person name="Catania T."/>
        </authorList>
    </citation>
    <scope>NUCLEOTIDE SEQUENCE</scope>
    <source>
        <strain evidence="4">S-188037</strain>
    </source>
</reference>
<dbReference type="AlphaFoldDB" id="A0AAD4S9Z1"/>
<dbReference type="Pfam" id="PF00334">
    <property type="entry name" value="NDK"/>
    <property type="match status" value="1"/>
</dbReference>
<comment type="caution">
    <text evidence="4">The sequence shown here is derived from an EMBL/GenBank/DDBJ whole genome shotgun (WGS) entry which is preliminary data.</text>
</comment>
<evidence type="ECO:0000256" key="2">
    <source>
        <dbReference type="ARBA" id="ARBA00000937"/>
    </source>
</evidence>
<evidence type="ECO:0000313" key="5">
    <source>
        <dbReference type="Proteomes" id="UP001202328"/>
    </source>
</evidence>
<comment type="catalytic activity">
    <reaction evidence="2">
        <text>a ribonucleoside 5'-diphosphate + ATP = a ribonucleoside 5'-triphosphate + ADP</text>
        <dbReference type="Rhea" id="RHEA:18113"/>
        <dbReference type="ChEBI" id="CHEBI:30616"/>
        <dbReference type="ChEBI" id="CHEBI:57930"/>
        <dbReference type="ChEBI" id="CHEBI:61557"/>
        <dbReference type="ChEBI" id="CHEBI:456216"/>
        <dbReference type="EC" id="2.7.4.6"/>
    </reaction>
</comment>
<evidence type="ECO:0000256" key="1">
    <source>
        <dbReference type="ARBA" id="ARBA00000082"/>
    </source>
</evidence>
<dbReference type="InterPro" id="IPR034907">
    <property type="entry name" value="NDK-like_dom"/>
</dbReference>
<dbReference type="Gene3D" id="3.30.70.141">
    <property type="entry name" value="Nucleoside diphosphate kinase-like domain"/>
    <property type="match status" value="1"/>
</dbReference>